<feature type="domain" description="DUF7373" evidence="2">
    <location>
        <begin position="259"/>
        <end position="388"/>
    </location>
</feature>
<evidence type="ECO:0000313" key="3">
    <source>
        <dbReference type="EMBL" id="OBB95862.1"/>
    </source>
</evidence>
<protein>
    <submittedName>
        <fullName evidence="3">Uncharacterized protein</fullName>
    </submittedName>
</protein>
<organism evidence="3 4">
    <name type="scientific">Mycolicibacterium peregrinum</name>
    <name type="common">Mycobacterium peregrinum</name>
    <dbReference type="NCBI Taxonomy" id="43304"/>
    <lineage>
        <taxon>Bacteria</taxon>
        <taxon>Bacillati</taxon>
        <taxon>Actinomycetota</taxon>
        <taxon>Actinomycetes</taxon>
        <taxon>Mycobacteriales</taxon>
        <taxon>Mycobacteriaceae</taxon>
        <taxon>Mycolicibacterium</taxon>
    </lineage>
</organism>
<dbReference type="InterPro" id="IPR056463">
    <property type="entry name" value="DUF7373_C"/>
</dbReference>
<gene>
    <name evidence="3" type="ORF">A5779_17795</name>
</gene>
<feature type="domain" description="DUF7373" evidence="1">
    <location>
        <begin position="54"/>
        <end position="242"/>
    </location>
</feature>
<sequence length="391" mass="41123">MLGTAVILAGCTSVQPGHAVPDQALTANADGAIVALLDPGNYPTKPSNPMGAAGGRGKIVESQRMAEYLVLPSDVDKAIARQGNLNGLGTAIPLPAVGLINEFVASGTQEILESHHYVAGFAAQRFGPTRAMTVMIARFPDEATAADAATQLAAVPPPRGTRIPYPIPRHPEALGATFDAGDGAHYVESYTPHGPYVLYQFVNSQESEGGAADLVAATLDRQAPRIDEFTPTDPAKLSELPLDPTGLYAGTLQQGSDTKDFTQGSYGPQGGLSFEGNTASMGTLYTDAGVDTVVRGATVIYQTKDASSAREFTDALDKDADSDKAFKPMPPVLGLPESRCYDGTTGSSGPNNTVFQCVARVGRYAFRAFSHQKTDVAQRTAAQYLILNSRR</sequence>
<accession>A0A1A0WDF1</accession>
<name>A0A1A0WDF1_MYCPR</name>
<dbReference type="Proteomes" id="UP000094008">
    <property type="component" value="Unassembled WGS sequence"/>
</dbReference>
<comment type="caution">
    <text evidence="3">The sequence shown here is derived from an EMBL/GenBank/DDBJ whole genome shotgun (WGS) entry which is preliminary data.</text>
</comment>
<dbReference type="Pfam" id="PF24088">
    <property type="entry name" value="DUF7373"/>
    <property type="match status" value="1"/>
</dbReference>
<evidence type="ECO:0000259" key="1">
    <source>
        <dbReference type="Pfam" id="PF24088"/>
    </source>
</evidence>
<dbReference type="Pfam" id="PF24092">
    <property type="entry name" value="DUF7373_C"/>
    <property type="match status" value="1"/>
</dbReference>
<dbReference type="InterPro" id="IPR055797">
    <property type="entry name" value="DUF7373"/>
</dbReference>
<evidence type="ECO:0000259" key="2">
    <source>
        <dbReference type="Pfam" id="PF24092"/>
    </source>
</evidence>
<proteinExistence type="predicted"/>
<evidence type="ECO:0000313" key="4">
    <source>
        <dbReference type="Proteomes" id="UP000094008"/>
    </source>
</evidence>
<dbReference type="AlphaFoldDB" id="A0A1A0WDF1"/>
<dbReference type="EMBL" id="LZSY01000031">
    <property type="protein sequence ID" value="OBB95862.1"/>
    <property type="molecule type" value="Genomic_DNA"/>
</dbReference>
<reference evidence="4" key="1">
    <citation type="submission" date="2016-06" db="EMBL/GenBank/DDBJ databases">
        <authorList>
            <person name="Sutton G."/>
            <person name="Brinkac L."/>
            <person name="Sanka R."/>
            <person name="Adams M."/>
            <person name="Lau E."/>
            <person name="Mehaffy C."/>
            <person name="Tameris M."/>
            <person name="Hatherill M."/>
            <person name="Hanekom W."/>
            <person name="Mahomed H."/>
            <person name="Mcshane H."/>
        </authorList>
    </citation>
    <scope>NUCLEOTIDE SEQUENCE [LARGE SCALE GENOMIC DNA]</scope>
    <source>
        <strain evidence="4">852002-10433_SCH5171157</strain>
    </source>
</reference>